<proteinExistence type="inferred from homology"/>
<evidence type="ECO:0000256" key="3">
    <source>
        <dbReference type="ARBA" id="ARBA00022553"/>
    </source>
</evidence>
<comment type="similarity">
    <text evidence="2">Belongs to the CDK2AP family.</text>
</comment>
<evidence type="ECO:0000256" key="1">
    <source>
        <dbReference type="ARBA" id="ARBA00004123"/>
    </source>
</evidence>
<evidence type="ECO:0000256" key="2">
    <source>
        <dbReference type="ARBA" id="ARBA00008485"/>
    </source>
</evidence>
<dbReference type="PANTHER" id="PTHR22607">
    <property type="entry name" value="DELETED IN ORAL CANCER 1/CDK2-ASSOCIATED PROTEIN 1"/>
    <property type="match status" value="1"/>
</dbReference>
<dbReference type="GO" id="GO:0005634">
    <property type="term" value="C:nucleus"/>
    <property type="evidence" value="ECO:0007669"/>
    <property type="project" value="UniProtKB-SubCell"/>
</dbReference>
<gene>
    <name evidence="5" type="ORF">FD754_021463</name>
</gene>
<evidence type="ECO:0000313" key="5">
    <source>
        <dbReference type="EMBL" id="KAB0344537.1"/>
    </source>
</evidence>
<organism evidence="5 6">
    <name type="scientific">Muntiacus muntjak</name>
    <name type="common">Barking deer</name>
    <name type="synonym">Indian muntjac</name>
    <dbReference type="NCBI Taxonomy" id="9888"/>
    <lineage>
        <taxon>Eukaryota</taxon>
        <taxon>Metazoa</taxon>
        <taxon>Chordata</taxon>
        <taxon>Craniata</taxon>
        <taxon>Vertebrata</taxon>
        <taxon>Euteleostomi</taxon>
        <taxon>Mammalia</taxon>
        <taxon>Eutheria</taxon>
        <taxon>Laurasiatheria</taxon>
        <taxon>Artiodactyla</taxon>
        <taxon>Ruminantia</taxon>
        <taxon>Pecora</taxon>
        <taxon>Cervidae</taxon>
        <taxon>Muntiacinae</taxon>
        <taxon>Muntiacus</taxon>
    </lineage>
</organism>
<comment type="subcellular location">
    <subcellularLocation>
        <location evidence="1">Nucleus</location>
    </subcellularLocation>
</comment>
<name>A0A5N3V5T9_MUNMU</name>
<dbReference type="Proteomes" id="UP000326458">
    <property type="component" value="Unassembled WGS sequence"/>
</dbReference>
<evidence type="ECO:0000313" key="6">
    <source>
        <dbReference type="Proteomes" id="UP000326458"/>
    </source>
</evidence>
<dbReference type="InterPro" id="IPR017266">
    <property type="entry name" value="DOC_1/2"/>
</dbReference>
<dbReference type="Gene3D" id="6.10.140.1300">
    <property type="match status" value="1"/>
</dbReference>
<protein>
    <submittedName>
        <fullName evidence="5">Uncharacterized protein</fullName>
    </submittedName>
</protein>
<feature type="non-terminal residue" evidence="5">
    <location>
        <position position="1"/>
    </location>
</feature>
<evidence type="ECO:0000256" key="4">
    <source>
        <dbReference type="ARBA" id="ARBA00023242"/>
    </source>
</evidence>
<accession>A0A5N3V5T9</accession>
<dbReference type="PANTHER" id="PTHR22607:SF2">
    <property type="entry name" value="CYCLIN-DEPENDENT KINASE 2-ASSOCIATED PROTEIN 1"/>
    <property type="match status" value="1"/>
</dbReference>
<keyword evidence="6" id="KW-1185">Reference proteome</keyword>
<reference evidence="5 6" key="1">
    <citation type="submission" date="2019-06" db="EMBL/GenBank/DDBJ databases">
        <title>Discovery of a novel chromosome fission-fusion reversal in muntjac.</title>
        <authorList>
            <person name="Mudd A.B."/>
            <person name="Bredeson J.V."/>
            <person name="Baum R."/>
            <person name="Hockemeyer D."/>
            <person name="Rokhsar D.S."/>
        </authorList>
    </citation>
    <scope>NUCLEOTIDE SEQUENCE [LARGE SCALE GENOMIC DNA]</scope>
    <source>
        <strain evidence="5">UTSW_UCB_Mm</strain>
        <tissue evidence="5">Fibroblast cell line</tissue>
    </source>
</reference>
<keyword evidence="4" id="KW-0539">Nucleus</keyword>
<dbReference type="GO" id="GO:0005737">
    <property type="term" value="C:cytoplasm"/>
    <property type="evidence" value="ECO:0007669"/>
    <property type="project" value="TreeGrafter"/>
</dbReference>
<sequence length="83" mass="9621">THTYSESFFTNKQNQNFSGQYSIIYQLYWNKFLFLKQGTGNCQMLQIKYAELLAIMEDCGEDLRPTYAGPMTCLTGTERNARS</sequence>
<keyword evidence="3" id="KW-0597">Phosphoprotein</keyword>
<dbReference type="EMBL" id="VCEA01000003">
    <property type="protein sequence ID" value="KAB0344537.1"/>
    <property type="molecule type" value="Genomic_DNA"/>
</dbReference>
<dbReference type="AlphaFoldDB" id="A0A5N3V5T9"/>
<comment type="caution">
    <text evidence="5">The sequence shown here is derived from an EMBL/GenBank/DDBJ whole genome shotgun (WGS) entry which is preliminary data.</text>
</comment>